<evidence type="ECO:0000313" key="2">
    <source>
        <dbReference type="Proteomes" id="UP000029981"/>
    </source>
</evidence>
<reference evidence="1 2" key="4">
    <citation type="journal article" date="2011" name="BMC Genomics">
        <title>RNA-Seq improves annotation of protein-coding genes in the cucumber genome.</title>
        <authorList>
            <person name="Li Z."/>
            <person name="Zhang Z."/>
            <person name="Yan P."/>
            <person name="Huang S."/>
            <person name="Fei Z."/>
            <person name="Lin K."/>
        </authorList>
    </citation>
    <scope>NUCLEOTIDE SEQUENCE [LARGE SCALE GENOMIC DNA]</scope>
    <source>
        <strain evidence="2">cv. 9930</strain>
    </source>
</reference>
<dbReference type="AlphaFoldDB" id="A0A0A0L1W0"/>
<dbReference type="Gramene" id="KGN55955">
    <property type="protein sequence ID" value="KGN55955"/>
    <property type="gene ID" value="Csa_3G038770"/>
</dbReference>
<proteinExistence type="predicted"/>
<keyword evidence="2" id="KW-1185">Reference proteome</keyword>
<organism evidence="1 2">
    <name type="scientific">Cucumis sativus</name>
    <name type="common">Cucumber</name>
    <dbReference type="NCBI Taxonomy" id="3659"/>
    <lineage>
        <taxon>Eukaryota</taxon>
        <taxon>Viridiplantae</taxon>
        <taxon>Streptophyta</taxon>
        <taxon>Embryophyta</taxon>
        <taxon>Tracheophyta</taxon>
        <taxon>Spermatophyta</taxon>
        <taxon>Magnoliopsida</taxon>
        <taxon>eudicotyledons</taxon>
        <taxon>Gunneridae</taxon>
        <taxon>Pentapetalae</taxon>
        <taxon>rosids</taxon>
        <taxon>fabids</taxon>
        <taxon>Cucurbitales</taxon>
        <taxon>Cucurbitaceae</taxon>
        <taxon>Benincaseae</taxon>
        <taxon>Cucumis</taxon>
    </lineage>
</organism>
<reference evidence="1 2" key="3">
    <citation type="journal article" date="2010" name="BMC Genomics">
        <title>Transcriptome sequencing and comparative analysis of cucumber flowers with different sex types.</title>
        <authorList>
            <person name="Guo S."/>
            <person name="Zheng Y."/>
            <person name="Joung J.G."/>
            <person name="Liu S."/>
            <person name="Zhang Z."/>
            <person name="Crasta O.R."/>
            <person name="Sobral B.W."/>
            <person name="Xu Y."/>
            <person name="Huang S."/>
            <person name="Fei Z."/>
        </authorList>
    </citation>
    <scope>NUCLEOTIDE SEQUENCE [LARGE SCALE GENOMIC DNA]</scope>
    <source>
        <strain evidence="2">cv. 9930</strain>
    </source>
</reference>
<name>A0A0A0L1W0_CUCSA</name>
<evidence type="ECO:0000313" key="1">
    <source>
        <dbReference type="EMBL" id="KGN55955.1"/>
    </source>
</evidence>
<reference evidence="1 2" key="1">
    <citation type="journal article" date="2009" name="Nat. Genet.">
        <title>The genome of the cucumber, Cucumis sativus L.</title>
        <authorList>
            <person name="Huang S."/>
            <person name="Li R."/>
            <person name="Zhang Z."/>
            <person name="Li L."/>
            <person name="Gu X."/>
            <person name="Fan W."/>
            <person name="Lucas W.J."/>
            <person name="Wang X."/>
            <person name="Xie B."/>
            <person name="Ni P."/>
            <person name="Ren Y."/>
            <person name="Zhu H."/>
            <person name="Li J."/>
            <person name="Lin K."/>
            <person name="Jin W."/>
            <person name="Fei Z."/>
            <person name="Li G."/>
            <person name="Staub J."/>
            <person name="Kilian A."/>
            <person name="van der Vossen E.A."/>
            <person name="Wu Y."/>
            <person name="Guo J."/>
            <person name="He J."/>
            <person name="Jia Z."/>
            <person name="Ren Y."/>
            <person name="Tian G."/>
            <person name="Lu Y."/>
            <person name="Ruan J."/>
            <person name="Qian W."/>
            <person name="Wang M."/>
            <person name="Huang Q."/>
            <person name="Li B."/>
            <person name="Xuan Z."/>
            <person name="Cao J."/>
            <person name="Asan"/>
            <person name="Wu Z."/>
            <person name="Zhang J."/>
            <person name="Cai Q."/>
            <person name="Bai Y."/>
            <person name="Zhao B."/>
            <person name="Han Y."/>
            <person name="Li Y."/>
            <person name="Li X."/>
            <person name="Wang S."/>
            <person name="Shi Q."/>
            <person name="Liu S."/>
            <person name="Cho W.K."/>
            <person name="Kim J.Y."/>
            <person name="Xu Y."/>
            <person name="Heller-Uszynska K."/>
            <person name="Miao H."/>
            <person name="Cheng Z."/>
            <person name="Zhang S."/>
            <person name="Wu J."/>
            <person name="Yang Y."/>
            <person name="Kang H."/>
            <person name="Li M."/>
            <person name="Liang H."/>
            <person name="Ren X."/>
            <person name="Shi Z."/>
            <person name="Wen M."/>
            <person name="Jian M."/>
            <person name="Yang H."/>
            <person name="Zhang G."/>
            <person name="Yang Z."/>
            <person name="Chen R."/>
            <person name="Liu S."/>
            <person name="Li J."/>
            <person name="Ma L."/>
            <person name="Liu H."/>
            <person name="Zhou Y."/>
            <person name="Zhao J."/>
            <person name="Fang X."/>
            <person name="Li G."/>
            <person name="Fang L."/>
            <person name="Li Y."/>
            <person name="Liu D."/>
            <person name="Zheng H."/>
            <person name="Zhang Y."/>
            <person name="Qin N."/>
            <person name="Li Z."/>
            <person name="Yang G."/>
            <person name="Yang S."/>
            <person name="Bolund L."/>
            <person name="Kristiansen K."/>
            <person name="Zheng H."/>
            <person name="Li S."/>
            <person name="Zhang X."/>
            <person name="Yang H."/>
            <person name="Wang J."/>
            <person name="Sun R."/>
            <person name="Zhang B."/>
            <person name="Jiang S."/>
            <person name="Wang J."/>
            <person name="Du Y."/>
            <person name="Li S."/>
        </authorList>
    </citation>
    <scope>NUCLEOTIDE SEQUENCE [LARGE SCALE GENOMIC DNA]</scope>
    <source>
        <strain evidence="2">cv. 9930</strain>
    </source>
</reference>
<reference evidence="1 2" key="2">
    <citation type="journal article" date="2009" name="PLoS ONE">
        <title>An integrated genetic and cytogenetic map of the cucumber genome.</title>
        <authorList>
            <person name="Ren Y."/>
            <person name="Zhang Z."/>
            <person name="Liu J."/>
            <person name="Staub J.E."/>
            <person name="Han Y."/>
            <person name="Cheng Z."/>
            <person name="Li X."/>
            <person name="Lu J."/>
            <person name="Miao H."/>
            <person name="Kang H."/>
            <person name="Xie B."/>
            <person name="Gu X."/>
            <person name="Wang X."/>
            <person name="Du Y."/>
            <person name="Jin W."/>
            <person name="Huang S."/>
        </authorList>
    </citation>
    <scope>NUCLEOTIDE SEQUENCE [LARGE SCALE GENOMIC DNA]</scope>
    <source>
        <strain evidence="2">cv. 9930</strain>
    </source>
</reference>
<gene>
    <name evidence="1" type="ORF">Csa_3G038770</name>
</gene>
<sequence>MNTNHKCIIDIVIHFRYCLLEIAFQFATLPLPTFTVFETRFPSDALSYPAPEIESTSSSSSFSSTEFIIWTLLELR</sequence>
<dbReference type="Proteomes" id="UP000029981">
    <property type="component" value="Chromosome 3"/>
</dbReference>
<dbReference type="EMBL" id="CM002924">
    <property type="protein sequence ID" value="KGN55955.1"/>
    <property type="molecule type" value="Genomic_DNA"/>
</dbReference>
<protein>
    <submittedName>
        <fullName evidence="1">Uncharacterized protein</fullName>
    </submittedName>
</protein>
<accession>A0A0A0L1W0</accession>